<proteinExistence type="predicted"/>
<gene>
    <name evidence="2" type="ORF">KHA94_15580</name>
</gene>
<keyword evidence="3" id="KW-1185">Reference proteome</keyword>
<evidence type="ECO:0000313" key="3">
    <source>
        <dbReference type="Proteomes" id="UP000681027"/>
    </source>
</evidence>
<evidence type="ECO:0000313" key="2">
    <source>
        <dbReference type="EMBL" id="MBS4191610.1"/>
    </source>
</evidence>
<dbReference type="InterPro" id="IPR018656">
    <property type="entry name" value="DUF2087"/>
</dbReference>
<evidence type="ECO:0000259" key="1">
    <source>
        <dbReference type="Pfam" id="PF09860"/>
    </source>
</evidence>
<accession>A0ABS5NUV8</accession>
<dbReference type="RefSeq" id="WP_213103034.1">
    <property type="nucleotide sequence ID" value="NZ_JAGYPM010000003.1"/>
</dbReference>
<dbReference type="Proteomes" id="UP000681027">
    <property type="component" value="Unassembled WGS sequence"/>
</dbReference>
<name>A0ABS5NUV8_9BACI</name>
<comment type="caution">
    <text evidence="2">The sequence shown here is derived from an EMBL/GenBank/DDBJ whole genome shotgun (WGS) entry which is preliminary data.</text>
</comment>
<dbReference type="Pfam" id="PF09860">
    <property type="entry name" value="DUF2087"/>
    <property type="match status" value="1"/>
</dbReference>
<sequence length="76" mass="9173">MPSKEKRKVIILLELIKKFEEGNFYSEKEVNKIIKSFYGDFAILRRYLVDYHLLEISEDCTMYWVNKELASENYAK</sequence>
<reference evidence="2 3" key="1">
    <citation type="submission" date="2021-05" db="EMBL/GenBank/DDBJ databases">
        <title>Novel Bacillus species.</title>
        <authorList>
            <person name="Liu G."/>
        </authorList>
    </citation>
    <scope>NUCLEOTIDE SEQUENCE [LARGE SCALE GENOMIC DNA]</scope>
    <source>
        <strain evidence="2 3">FJAT-49705</strain>
    </source>
</reference>
<protein>
    <submittedName>
        <fullName evidence="2">DUF2087 domain-containing protein</fullName>
    </submittedName>
</protein>
<feature type="domain" description="DUF2087" evidence="1">
    <location>
        <begin position="1"/>
        <end position="65"/>
    </location>
</feature>
<dbReference type="EMBL" id="JAGYPM010000003">
    <property type="protein sequence ID" value="MBS4191610.1"/>
    <property type="molecule type" value="Genomic_DNA"/>
</dbReference>
<organism evidence="2 3">
    <name type="scientific">Cytobacillus citreus</name>
    <dbReference type="NCBI Taxonomy" id="2833586"/>
    <lineage>
        <taxon>Bacteria</taxon>
        <taxon>Bacillati</taxon>
        <taxon>Bacillota</taxon>
        <taxon>Bacilli</taxon>
        <taxon>Bacillales</taxon>
        <taxon>Bacillaceae</taxon>
        <taxon>Cytobacillus</taxon>
    </lineage>
</organism>